<accession>A0AAD8KWW4</accession>
<evidence type="ECO:0000256" key="1">
    <source>
        <dbReference type="ARBA" id="ARBA00004003"/>
    </source>
</evidence>
<comment type="caution">
    <text evidence="9">The sequence shown here is derived from an EMBL/GenBank/DDBJ whole genome shotgun (WGS) entry which is preliminary data.</text>
</comment>
<evidence type="ECO:0000256" key="7">
    <source>
        <dbReference type="RuleBase" id="RU363122"/>
    </source>
</evidence>
<keyword evidence="6 7" id="KW-0968">Cytoplasmic vesicle</keyword>
<feature type="transmembrane region" description="Helical" evidence="7">
    <location>
        <begin position="139"/>
        <end position="159"/>
    </location>
</feature>
<proteinExistence type="inferred from homology"/>
<dbReference type="EMBL" id="JAUHHV010000004">
    <property type="protein sequence ID" value="KAK1427782.1"/>
    <property type="molecule type" value="Genomic_DNA"/>
</dbReference>
<evidence type="ECO:0000256" key="3">
    <source>
        <dbReference type="ARBA" id="ARBA00022692"/>
    </source>
</evidence>
<dbReference type="Pfam" id="PF04144">
    <property type="entry name" value="SCAMP"/>
    <property type="match status" value="1"/>
</dbReference>
<feature type="transmembrane region" description="Helical" evidence="7">
    <location>
        <begin position="189"/>
        <end position="210"/>
    </location>
</feature>
<dbReference type="AlphaFoldDB" id="A0AAD8KWW4"/>
<comment type="similarity">
    <text evidence="2 7">Belongs to the SCAMP family.</text>
</comment>
<dbReference type="PANTHER" id="PTHR10687:SF75">
    <property type="entry name" value="SECRETORY CARRIER-ASSOCIATED MEMBRANE PROTEIN 5"/>
    <property type="match status" value="1"/>
</dbReference>
<dbReference type="PANTHER" id="PTHR10687">
    <property type="entry name" value="SECRETORY CARRIER-ASSOCIATED MEMBRANE PROTEIN SCAMP"/>
    <property type="match status" value="1"/>
</dbReference>
<dbReference type="GO" id="GO:0030658">
    <property type="term" value="C:transport vesicle membrane"/>
    <property type="evidence" value="ECO:0007669"/>
    <property type="project" value="UniProtKB-SubCell"/>
</dbReference>
<keyword evidence="5 7" id="KW-0472">Membrane</keyword>
<keyword evidence="7" id="KW-0813">Transport</keyword>
<evidence type="ECO:0000313" key="9">
    <source>
        <dbReference type="EMBL" id="KAK1427782.1"/>
    </source>
</evidence>
<feature type="transmembrane region" description="Helical" evidence="7">
    <location>
        <begin position="106"/>
        <end position="127"/>
    </location>
</feature>
<evidence type="ECO:0000256" key="5">
    <source>
        <dbReference type="ARBA" id="ARBA00023136"/>
    </source>
</evidence>
<evidence type="ECO:0000313" key="10">
    <source>
        <dbReference type="Proteomes" id="UP001229421"/>
    </source>
</evidence>
<name>A0AAD8KWW4_TARER</name>
<gene>
    <name evidence="9" type="ORF">QVD17_16477</name>
</gene>
<evidence type="ECO:0000256" key="6">
    <source>
        <dbReference type="ARBA" id="ARBA00023329"/>
    </source>
</evidence>
<evidence type="ECO:0000256" key="4">
    <source>
        <dbReference type="ARBA" id="ARBA00022989"/>
    </source>
</evidence>
<dbReference type="InterPro" id="IPR007273">
    <property type="entry name" value="SCAMP"/>
</dbReference>
<keyword evidence="3 7" id="KW-0812">Transmembrane</keyword>
<keyword evidence="10" id="KW-1185">Reference proteome</keyword>
<sequence>MRVTVPLFKKLKKKKTELDAKEAELNRREEILRRKEEALAQSETVIRDKNWPSFYPLVHHDIAGDIPVHLQRLQYVAYAALLGVPVTLLWNLITSIVIFMSDAAGVYIFFSVVYFLLGPPGAFYFWYRPLYRAFRKNNGMYFGCFFFNFTYHIVFFGFATVGPRILFSGLHFAGILNAIKLMDRHPALGIMSFIGFGFFATEFVLSIWIMHQVYQVFRGNDKATTASIAL</sequence>
<dbReference type="GO" id="GO:0032588">
    <property type="term" value="C:trans-Golgi network membrane"/>
    <property type="evidence" value="ECO:0007669"/>
    <property type="project" value="TreeGrafter"/>
</dbReference>
<keyword evidence="8" id="KW-0175">Coiled coil</keyword>
<feature type="transmembrane region" description="Helical" evidence="7">
    <location>
        <begin position="75"/>
        <end position="100"/>
    </location>
</feature>
<keyword evidence="7" id="KW-1003">Cell membrane</keyword>
<dbReference type="GO" id="GO:0055038">
    <property type="term" value="C:recycling endosome membrane"/>
    <property type="evidence" value="ECO:0007669"/>
    <property type="project" value="TreeGrafter"/>
</dbReference>
<comment type="subcellular location">
    <subcellularLocation>
        <location evidence="7">Cell membrane</location>
        <topology evidence="7">Multi-pass membrane protein</topology>
    </subcellularLocation>
    <subcellularLocation>
        <location evidence="7">Cytoplasmic vesicle</location>
        <location evidence="7">Secretory vesicle membrane</location>
        <topology evidence="7">Multi-pass membrane protein</topology>
    </subcellularLocation>
</comment>
<protein>
    <recommendedName>
        <fullName evidence="7">Secretory carrier-associated membrane protein</fullName>
        <shortName evidence="7">Secretory carrier membrane protein</shortName>
    </recommendedName>
</protein>
<feature type="coiled-coil region" evidence="8">
    <location>
        <begin position="8"/>
        <end position="41"/>
    </location>
</feature>
<keyword evidence="4 7" id="KW-1133">Transmembrane helix</keyword>
<dbReference type="Proteomes" id="UP001229421">
    <property type="component" value="Unassembled WGS sequence"/>
</dbReference>
<organism evidence="9 10">
    <name type="scientific">Tagetes erecta</name>
    <name type="common">African marigold</name>
    <dbReference type="NCBI Taxonomy" id="13708"/>
    <lineage>
        <taxon>Eukaryota</taxon>
        <taxon>Viridiplantae</taxon>
        <taxon>Streptophyta</taxon>
        <taxon>Embryophyta</taxon>
        <taxon>Tracheophyta</taxon>
        <taxon>Spermatophyta</taxon>
        <taxon>Magnoliopsida</taxon>
        <taxon>eudicotyledons</taxon>
        <taxon>Gunneridae</taxon>
        <taxon>Pentapetalae</taxon>
        <taxon>asterids</taxon>
        <taxon>campanulids</taxon>
        <taxon>Asterales</taxon>
        <taxon>Asteraceae</taxon>
        <taxon>Asteroideae</taxon>
        <taxon>Heliantheae alliance</taxon>
        <taxon>Tageteae</taxon>
        <taxon>Tagetes</taxon>
    </lineage>
</organism>
<evidence type="ECO:0000256" key="2">
    <source>
        <dbReference type="ARBA" id="ARBA00010482"/>
    </source>
</evidence>
<dbReference type="GO" id="GO:0005886">
    <property type="term" value="C:plasma membrane"/>
    <property type="evidence" value="ECO:0007669"/>
    <property type="project" value="UniProtKB-SubCell"/>
</dbReference>
<evidence type="ECO:0000256" key="8">
    <source>
        <dbReference type="SAM" id="Coils"/>
    </source>
</evidence>
<dbReference type="GO" id="GO:0015031">
    <property type="term" value="P:protein transport"/>
    <property type="evidence" value="ECO:0007669"/>
    <property type="project" value="InterPro"/>
</dbReference>
<comment type="function">
    <text evidence="1 7">Probably involved in membrane trafficking.</text>
</comment>
<reference evidence="9" key="1">
    <citation type="journal article" date="2023" name="bioRxiv">
        <title>Improved chromosome-level genome assembly for marigold (Tagetes erecta).</title>
        <authorList>
            <person name="Jiang F."/>
            <person name="Yuan L."/>
            <person name="Wang S."/>
            <person name="Wang H."/>
            <person name="Xu D."/>
            <person name="Wang A."/>
            <person name="Fan W."/>
        </authorList>
    </citation>
    <scope>NUCLEOTIDE SEQUENCE</scope>
    <source>
        <strain evidence="9">WSJ</strain>
        <tissue evidence="9">Leaf</tissue>
    </source>
</reference>